<dbReference type="GeneID" id="98159940"/>
<dbReference type="InterPro" id="IPR008949">
    <property type="entry name" value="Isoprenoid_synthase_dom_sf"/>
</dbReference>
<comment type="similarity">
    <text evidence="2 4">Belongs to the terpene synthase family.</text>
</comment>
<evidence type="ECO:0000256" key="1">
    <source>
        <dbReference type="ARBA" id="ARBA00001946"/>
    </source>
</evidence>
<organism evidence="6 7">
    <name type="scientific">Aspergillus pseudodeflectus</name>
    <dbReference type="NCBI Taxonomy" id="176178"/>
    <lineage>
        <taxon>Eukaryota</taxon>
        <taxon>Fungi</taxon>
        <taxon>Dikarya</taxon>
        <taxon>Ascomycota</taxon>
        <taxon>Pezizomycotina</taxon>
        <taxon>Eurotiomycetes</taxon>
        <taxon>Eurotiomycetidae</taxon>
        <taxon>Eurotiales</taxon>
        <taxon>Aspergillaceae</taxon>
        <taxon>Aspergillus</taxon>
        <taxon>Aspergillus subgen. Nidulantes</taxon>
    </lineage>
</organism>
<evidence type="ECO:0000256" key="5">
    <source>
        <dbReference type="SAM" id="MobiDB-lite"/>
    </source>
</evidence>
<name>A0ABR4KVM5_9EURO</name>
<dbReference type="EC" id="4.2.3.-" evidence="4"/>
<keyword evidence="3 4" id="KW-0460">Magnesium</keyword>
<dbReference type="Gene3D" id="1.10.600.10">
    <property type="entry name" value="Farnesyl Diphosphate Synthase"/>
    <property type="match status" value="1"/>
</dbReference>
<dbReference type="RefSeq" id="XP_070902444.1">
    <property type="nucleotide sequence ID" value="XM_071044776.1"/>
</dbReference>
<comment type="caution">
    <text evidence="6">The sequence shown here is derived from an EMBL/GenBank/DDBJ whole genome shotgun (WGS) entry which is preliminary data.</text>
</comment>
<dbReference type="PANTHER" id="PTHR35201">
    <property type="entry name" value="TERPENE SYNTHASE"/>
    <property type="match status" value="1"/>
</dbReference>
<dbReference type="PANTHER" id="PTHR35201:SF4">
    <property type="entry name" value="BETA-PINACENE SYNTHASE-RELATED"/>
    <property type="match status" value="1"/>
</dbReference>
<keyword evidence="4" id="KW-0456">Lyase</keyword>
<protein>
    <recommendedName>
        <fullName evidence="4">Terpene synthase</fullName>
        <ecNumber evidence="4">4.2.3.-</ecNumber>
    </recommendedName>
</protein>
<reference evidence="6 7" key="1">
    <citation type="submission" date="2024-07" db="EMBL/GenBank/DDBJ databases">
        <title>Section-level genome sequencing and comparative genomics of Aspergillus sections Usti and Cavernicolus.</title>
        <authorList>
            <consortium name="Lawrence Berkeley National Laboratory"/>
            <person name="Nybo J.L."/>
            <person name="Vesth T.C."/>
            <person name="Theobald S."/>
            <person name="Frisvad J.C."/>
            <person name="Larsen T.O."/>
            <person name="Kjaerboelling I."/>
            <person name="Rothschild-Mancinelli K."/>
            <person name="Lyhne E.K."/>
            <person name="Kogle M.E."/>
            <person name="Barry K."/>
            <person name="Clum A."/>
            <person name="Na H."/>
            <person name="Ledsgaard L."/>
            <person name="Lin J."/>
            <person name="Lipzen A."/>
            <person name="Kuo A."/>
            <person name="Riley R."/>
            <person name="Mondo S."/>
            <person name="LaButti K."/>
            <person name="Haridas S."/>
            <person name="Pangalinan J."/>
            <person name="Salamov A.A."/>
            <person name="Simmons B.A."/>
            <person name="Magnuson J.K."/>
            <person name="Chen J."/>
            <person name="Drula E."/>
            <person name="Henrissat B."/>
            <person name="Wiebenga A."/>
            <person name="Lubbers R.J."/>
            <person name="Gomes A.C."/>
            <person name="Macurrencykelacurrency M.R."/>
            <person name="Stajich J."/>
            <person name="Grigoriev I.V."/>
            <person name="Mortensen U.H."/>
            <person name="De vries R.P."/>
            <person name="Baker S.E."/>
            <person name="Andersen M.R."/>
        </authorList>
    </citation>
    <scope>NUCLEOTIDE SEQUENCE [LARGE SCALE GENOMIC DNA]</scope>
    <source>
        <strain evidence="6 7">CBS 756.74</strain>
    </source>
</reference>
<evidence type="ECO:0000256" key="2">
    <source>
        <dbReference type="ARBA" id="ARBA00006333"/>
    </source>
</evidence>
<comment type="cofactor">
    <cofactor evidence="1 4">
        <name>Mg(2+)</name>
        <dbReference type="ChEBI" id="CHEBI:18420"/>
    </cofactor>
</comment>
<feature type="region of interest" description="Disordered" evidence="5">
    <location>
        <begin position="13"/>
        <end position="47"/>
    </location>
</feature>
<dbReference type="SFLD" id="SFLDG01020">
    <property type="entry name" value="Terpene_Cyclase_Like_2"/>
    <property type="match status" value="1"/>
</dbReference>
<sequence length="415" mass="46705">MALAELQNIFYPGSAETSSGFKCLPPPIPGTVQEQSSENEEKEEEDDGLYTTVHLPKMFTLFLSGNPPVNPYYAEVRAESERWLARACNFDHRAARRLAKTDFSYFCSISAPRAGREELKTVCDWGNWVFPFDDMFDSGALKDNPTRAQEVIEDLLAGMGMGLESSKSSPQAECRADDPLIQVHNSVWERIVKASPIGTQRRFAQSMHDYCMGSLVQVQNASTQTYPSIEEMLGIRRRSSGVAPLFALVEYAHKLNIPDTVFETRSIQEIDRIGVDLVLIQNDILSYCREEVRLSLSVSSPLLQPSLPLTSLYQIQREGVSHNLVAIARRNGMSAQAAFTHVGDMLSSRYRDWYLALAELPSWGEDVDVQVQEYVEGVRSVVRANLGWSFRSQRYFGERASEVRKSGVVRVQRVL</sequence>
<proteinExistence type="inferred from homology"/>
<dbReference type="InterPro" id="IPR034686">
    <property type="entry name" value="Terpene_cyclase-like_2"/>
</dbReference>
<evidence type="ECO:0000313" key="7">
    <source>
        <dbReference type="Proteomes" id="UP001610444"/>
    </source>
</evidence>
<gene>
    <name evidence="6" type="ORF">BJX68DRAFT_263775</name>
</gene>
<dbReference type="SUPFAM" id="SSF48576">
    <property type="entry name" value="Terpenoid synthases"/>
    <property type="match status" value="1"/>
</dbReference>
<evidence type="ECO:0000313" key="6">
    <source>
        <dbReference type="EMBL" id="KAL2856286.1"/>
    </source>
</evidence>
<keyword evidence="7" id="KW-1185">Reference proteome</keyword>
<dbReference type="Pfam" id="PF19086">
    <property type="entry name" value="Terpene_syn_C_2"/>
    <property type="match status" value="1"/>
</dbReference>
<dbReference type="Proteomes" id="UP001610444">
    <property type="component" value="Unassembled WGS sequence"/>
</dbReference>
<evidence type="ECO:0000256" key="3">
    <source>
        <dbReference type="ARBA" id="ARBA00022842"/>
    </source>
</evidence>
<feature type="compositionally biased region" description="Acidic residues" evidence="5">
    <location>
        <begin position="37"/>
        <end position="47"/>
    </location>
</feature>
<dbReference type="EMBL" id="JBFXLR010000008">
    <property type="protein sequence ID" value="KAL2856286.1"/>
    <property type="molecule type" value="Genomic_DNA"/>
</dbReference>
<dbReference type="SFLD" id="SFLDS00005">
    <property type="entry name" value="Isoprenoid_Synthase_Type_I"/>
    <property type="match status" value="1"/>
</dbReference>
<keyword evidence="4" id="KW-0479">Metal-binding</keyword>
<evidence type="ECO:0000256" key="4">
    <source>
        <dbReference type="RuleBase" id="RU366034"/>
    </source>
</evidence>
<accession>A0ABR4KVM5</accession>